<dbReference type="SUPFAM" id="SSF56801">
    <property type="entry name" value="Acetyl-CoA synthetase-like"/>
    <property type="match status" value="1"/>
</dbReference>
<dbReference type="EMBL" id="UINC01017425">
    <property type="protein sequence ID" value="SVA72218.1"/>
    <property type="molecule type" value="Genomic_DNA"/>
</dbReference>
<sequence>MTDPIQSAADTFPKLLRERVRTGGDRPAMREKIYGIWQTWTWKDYEGVIHNFAHGLAELGFKRGDKLAIIGDNRPRLYAAMASAQCLGGIPVPAYQDSVAGEIQYVVEHSEANFIVAEDQEQVDKALEIREKCTFVQAIIYVNPKGLRGYDPELVRSFEALEERGRQFAERDPGFLDQAIEKGSGTDTAVILYTSGTTGTPKGVVLSHDNLLITSRNAAKFDRVTSDTNSLAYLPMAWVGDNIFSYSEAFVAGFCVNCPESSATVMQDMREIGPDFYFGPPRIFENLLTMVMIRMEDAGWIKRKMFHYFMGVARRAGGRILDRQSVSLWNRSLYGLGELLIYGPLKNTLGMSRIRVAYTAGEAIGPELFDFYRSLGINLKQLYGQTEAAVFVTMQSDGEVRSETVGAAFPDVELKIAENGEVLYRSPGVFQEYYKNPEATAETKTPDGWVKTGDAGYVNEEGHLRIIDRAKDVGKMSDGSMFAPKFIENKLKFFQYIKEAVAFGDQKDYASAFINIDLDAVANWAERNNITYGGYQEIASHDKVRGLIEDCIAKVNKDLAVDSHLRSSQIQRFIILHKELDADDGELTRTRKVRRRIVAEKYGTLIDALYSDQQHVEVESQVTFEDGSTGSLHADLKIYDLPSLKPVNEPLAAAS</sequence>
<dbReference type="GO" id="GO:0016020">
    <property type="term" value="C:membrane"/>
    <property type="evidence" value="ECO:0007669"/>
    <property type="project" value="TreeGrafter"/>
</dbReference>
<dbReference type="GO" id="GO:0005524">
    <property type="term" value="F:ATP binding"/>
    <property type="evidence" value="ECO:0007669"/>
    <property type="project" value="UniProtKB-KW"/>
</dbReference>
<organism evidence="4">
    <name type="scientific">marine metagenome</name>
    <dbReference type="NCBI Taxonomy" id="408172"/>
    <lineage>
        <taxon>unclassified sequences</taxon>
        <taxon>metagenomes</taxon>
        <taxon>ecological metagenomes</taxon>
    </lineage>
</organism>
<dbReference type="PROSITE" id="PS00455">
    <property type="entry name" value="AMP_BINDING"/>
    <property type="match status" value="1"/>
</dbReference>
<reference evidence="4" key="1">
    <citation type="submission" date="2018-05" db="EMBL/GenBank/DDBJ databases">
        <authorList>
            <person name="Lanie J.A."/>
            <person name="Ng W.-L."/>
            <person name="Kazmierczak K.M."/>
            <person name="Andrzejewski T.M."/>
            <person name="Davidsen T.M."/>
            <person name="Wayne K.J."/>
            <person name="Tettelin H."/>
            <person name="Glass J.I."/>
            <person name="Rusch D."/>
            <person name="Podicherti R."/>
            <person name="Tsui H.-C.T."/>
            <person name="Winkler M.E."/>
        </authorList>
    </citation>
    <scope>NUCLEOTIDE SEQUENCE</scope>
</reference>
<accession>A0A381Y5B9</accession>
<keyword evidence="1" id="KW-0547">Nucleotide-binding</keyword>
<gene>
    <name evidence="4" type="ORF">METZ01_LOCUS125072</name>
</gene>
<dbReference type="InterPro" id="IPR020845">
    <property type="entry name" value="AMP-binding_CS"/>
</dbReference>
<evidence type="ECO:0000256" key="1">
    <source>
        <dbReference type="ARBA" id="ARBA00022741"/>
    </source>
</evidence>
<dbReference type="InterPro" id="IPR042099">
    <property type="entry name" value="ANL_N_sf"/>
</dbReference>
<protein>
    <recommendedName>
        <fullName evidence="3">AMP-dependent synthetase/ligase domain-containing protein</fullName>
    </recommendedName>
</protein>
<dbReference type="PANTHER" id="PTHR43272:SF33">
    <property type="entry name" value="AMP-BINDING DOMAIN-CONTAINING PROTEIN-RELATED"/>
    <property type="match status" value="1"/>
</dbReference>
<keyword evidence="2" id="KW-0067">ATP-binding</keyword>
<name>A0A381Y5B9_9ZZZZ</name>
<dbReference type="AlphaFoldDB" id="A0A381Y5B9"/>
<dbReference type="InterPro" id="IPR000873">
    <property type="entry name" value="AMP-dep_synth/lig_dom"/>
</dbReference>
<proteinExistence type="predicted"/>
<evidence type="ECO:0000259" key="3">
    <source>
        <dbReference type="Pfam" id="PF00501"/>
    </source>
</evidence>
<dbReference type="Pfam" id="PF23562">
    <property type="entry name" value="AMP-binding_C_3"/>
    <property type="match status" value="1"/>
</dbReference>
<dbReference type="PANTHER" id="PTHR43272">
    <property type="entry name" value="LONG-CHAIN-FATTY-ACID--COA LIGASE"/>
    <property type="match status" value="1"/>
</dbReference>
<feature type="domain" description="AMP-dependent synthetase/ligase" evidence="3">
    <location>
        <begin position="17"/>
        <end position="434"/>
    </location>
</feature>
<evidence type="ECO:0000256" key="2">
    <source>
        <dbReference type="ARBA" id="ARBA00022840"/>
    </source>
</evidence>
<dbReference type="GO" id="GO:0004467">
    <property type="term" value="F:long-chain fatty acid-CoA ligase activity"/>
    <property type="evidence" value="ECO:0007669"/>
    <property type="project" value="TreeGrafter"/>
</dbReference>
<dbReference type="Gene3D" id="3.40.50.12780">
    <property type="entry name" value="N-terminal domain of ligase-like"/>
    <property type="match status" value="1"/>
</dbReference>
<evidence type="ECO:0000313" key="4">
    <source>
        <dbReference type="EMBL" id="SVA72218.1"/>
    </source>
</evidence>
<dbReference type="Pfam" id="PF00501">
    <property type="entry name" value="AMP-binding"/>
    <property type="match status" value="1"/>
</dbReference>